<feature type="transmembrane region" description="Helical" evidence="1">
    <location>
        <begin position="21"/>
        <end position="38"/>
    </location>
</feature>
<evidence type="ECO:0008006" key="4">
    <source>
        <dbReference type="Google" id="ProtNLM"/>
    </source>
</evidence>
<keyword evidence="1" id="KW-1133">Transmembrane helix</keyword>
<proteinExistence type="predicted"/>
<protein>
    <recommendedName>
        <fullName evidence="4">Heme biosynthesis operon protein HemX</fullName>
    </recommendedName>
</protein>
<dbReference type="EMBL" id="WSSB01000004">
    <property type="protein sequence ID" value="MXR36401.1"/>
    <property type="molecule type" value="Genomic_DNA"/>
</dbReference>
<organism evidence="2 3">
    <name type="scientific">Craterilacuibacter sinensis</name>
    <dbReference type="NCBI Taxonomy" id="2686017"/>
    <lineage>
        <taxon>Bacteria</taxon>
        <taxon>Pseudomonadati</taxon>
        <taxon>Pseudomonadota</taxon>
        <taxon>Betaproteobacteria</taxon>
        <taxon>Neisseriales</taxon>
        <taxon>Neisseriaceae</taxon>
        <taxon>Craterilacuibacter</taxon>
    </lineage>
</organism>
<dbReference type="PANTHER" id="PTHR38043:SF1">
    <property type="entry name" value="PROTEIN HEMX"/>
    <property type="match status" value="1"/>
</dbReference>
<dbReference type="InterPro" id="IPR007470">
    <property type="entry name" value="HemX"/>
</dbReference>
<sequence length="344" mass="37344">MSDTPITDTPIPAKRSGAGNIALIVALAALGLSGWQYYETRVTLDQARLSLAQSLADAGGSARVLREQNTATLSGLKATDAKLALLEARVNQSAGQYATLEGMYQELTRNRSDWLLAEVEHTLSIASQQLQLAGNVSAAVSALEMLDTRLARFDSPQLIGLKKAINKDLIELKALPYLDNVGITLKLDQLMLSVDTLPLAVDHHRLAPVAGTRLVLPANASWWEKALSDLSGSIGELVHIRRMDKPEALLLSPEQAFFLRENLKMRLLDARMALQGRLGGTFNADISAARSYVERYFDRDAPATQQWLATLNGIKDAPLDVELPDLAASLKSVRDAQGSVEVKP</sequence>
<evidence type="ECO:0000313" key="2">
    <source>
        <dbReference type="EMBL" id="MXR36401.1"/>
    </source>
</evidence>
<dbReference type="AlphaFoldDB" id="A0A845BPK8"/>
<dbReference type="Proteomes" id="UP000467214">
    <property type="component" value="Unassembled WGS sequence"/>
</dbReference>
<dbReference type="RefSeq" id="WP_160795445.1">
    <property type="nucleotide sequence ID" value="NZ_WSSB01000004.1"/>
</dbReference>
<evidence type="ECO:0000256" key="1">
    <source>
        <dbReference type="SAM" id="Phobius"/>
    </source>
</evidence>
<gene>
    <name evidence="2" type="ORF">GQF02_05370</name>
</gene>
<reference evidence="2 3" key="1">
    <citation type="submission" date="2019-12" db="EMBL/GenBank/DDBJ databases">
        <title>Neisseriaceae gen. nov. sp. Genome sequencing and assembly.</title>
        <authorList>
            <person name="Liu Z."/>
            <person name="Li A."/>
        </authorList>
    </citation>
    <scope>NUCLEOTIDE SEQUENCE [LARGE SCALE GENOMIC DNA]</scope>
    <source>
        <strain evidence="2 3">B2N2-7</strain>
    </source>
</reference>
<keyword evidence="3" id="KW-1185">Reference proteome</keyword>
<keyword evidence="1" id="KW-0472">Membrane</keyword>
<comment type="caution">
    <text evidence="2">The sequence shown here is derived from an EMBL/GenBank/DDBJ whole genome shotgun (WGS) entry which is preliminary data.</text>
</comment>
<name>A0A845BPK8_9NEIS</name>
<evidence type="ECO:0000313" key="3">
    <source>
        <dbReference type="Proteomes" id="UP000467214"/>
    </source>
</evidence>
<keyword evidence="1" id="KW-0812">Transmembrane</keyword>
<dbReference type="PANTHER" id="PTHR38043">
    <property type="entry name" value="PROTEIN HEMX"/>
    <property type="match status" value="1"/>
</dbReference>
<accession>A0A845BPK8</accession>
<dbReference type="Pfam" id="PF04375">
    <property type="entry name" value="HemX"/>
    <property type="match status" value="1"/>
</dbReference>